<accession>A0A061JHR6</accession>
<organism evidence="6 7">
    <name type="scientific">Holospora undulata HU1</name>
    <dbReference type="NCBI Taxonomy" id="1321371"/>
    <lineage>
        <taxon>Bacteria</taxon>
        <taxon>Pseudomonadati</taxon>
        <taxon>Pseudomonadota</taxon>
        <taxon>Alphaproteobacteria</taxon>
        <taxon>Holosporales</taxon>
        <taxon>Holosporaceae</taxon>
        <taxon>Holospora</taxon>
    </lineage>
</organism>
<evidence type="ECO:0000256" key="3">
    <source>
        <dbReference type="ARBA" id="ARBA00023315"/>
    </source>
</evidence>
<sequence length="265" mass="30765">MQPGWSAAMGKRGRFIRFLTLSKRIFFHLCFYMFNCFVTFLGALTLPFLYMGPTSWIYKVAQWWCRCLLANAQKYLGISWKIKELPYVQSSSIFLIACAHQSAWETLILTTVFRAPAFVLKNTLMEVPVLGWFFRRMGMIPIHRGKIISKTFIRKAQDVLEQERSIVIFPEGKRVPFGKPVRCHRGIFFLYKTFNLPVLALSLNSGFFWPPRRFFKISGCIEMQGHPLIEPGLDEETFLSTLCTLLQKGNENLAKNIQNKHFSNI</sequence>
<evidence type="ECO:0000256" key="1">
    <source>
        <dbReference type="ARBA" id="ARBA00005189"/>
    </source>
</evidence>
<dbReference type="EMBL" id="ARPM03000125">
    <property type="protein sequence ID" value="ETZ05012.1"/>
    <property type="molecule type" value="Genomic_DNA"/>
</dbReference>
<evidence type="ECO:0000259" key="5">
    <source>
        <dbReference type="SMART" id="SM00563"/>
    </source>
</evidence>
<reference evidence="6 7" key="1">
    <citation type="journal article" date="2013" name="Genome Announc.">
        <title>Draft Genome Sequence of Holospora undulata Strain HU1, a Micronucleus-Specific Symbiont of the Ciliate Paramecium caudatum.</title>
        <authorList>
            <person name="Dohra H."/>
            <person name="Suzuki H."/>
            <person name="Suzuki T."/>
            <person name="Tanaka K."/>
            <person name="Fujishima M."/>
        </authorList>
    </citation>
    <scope>NUCLEOTIDE SEQUENCE [LARGE SCALE GENOMIC DNA]</scope>
    <source>
        <strain evidence="6 7">HU1</strain>
    </source>
</reference>
<evidence type="ECO:0000313" key="7">
    <source>
        <dbReference type="Proteomes" id="UP000026922"/>
    </source>
</evidence>
<dbReference type="InterPro" id="IPR002123">
    <property type="entry name" value="Plipid/glycerol_acylTrfase"/>
</dbReference>
<keyword evidence="4" id="KW-1133">Transmembrane helix</keyword>
<evidence type="ECO:0000256" key="4">
    <source>
        <dbReference type="SAM" id="Phobius"/>
    </source>
</evidence>
<dbReference type="Proteomes" id="UP000026922">
    <property type="component" value="Unassembled WGS sequence"/>
</dbReference>
<dbReference type="AlphaFoldDB" id="A0A061JHR6"/>
<feature type="domain" description="Phospholipid/glycerol acyltransferase" evidence="5">
    <location>
        <begin position="94"/>
        <end position="206"/>
    </location>
</feature>
<dbReference type="CDD" id="cd07989">
    <property type="entry name" value="LPLAT_AGPAT-like"/>
    <property type="match status" value="1"/>
</dbReference>
<keyword evidence="7" id="KW-1185">Reference proteome</keyword>
<dbReference type="SMART" id="SM00563">
    <property type="entry name" value="PlsC"/>
    <property type="match status" value="1"/>
</dbReference>
<evidence type="ECO:0000313" key="6">
    <source>
        <dbReference type="EMBL" id="ETZ05012.1"/>
    </source>
</evidence>
<proteinExistence type="predicted"/>
<protein>
    <submittedName>
        <fullName evidence="6">Putative acyltransferase</fullName>
    </submittedName>
</protein>
<keyword evidence="3 6" id="KW-0012">Acyltransferase</keyword>
<evidence type="ECO:0000256" key="2">
    <source>
        <dbReference type="ARBA" id="ARBA00022679"/>
    </source>
</evidence>
<gene>
    <name evidence="6" type="ORF">K737_300554</name>
</gene>
<keyword evidence="4" id="KW-0812">Transmembrane</keyword>
<name>A0A061JHR6_9PROT</name>
<dbReference type="Pfam" id="PF01553">
    <property type="entry name" value="Acyltransferase"/>
    <property type="match status" value="1"/>
</dbReference>
<feature type="transmembrane region" description="Helical" evidence="4">
    <location>
        <begin position="25"/>
        <end position="50"/>
    </location>
</feature>
<dbReference type="GO" id="GO:0006654">
    <property type="term" value="P:phosphatidic acid biosynthetic process"/>
    <property type="evidence" value="ECO:0007669"/>
    <property type="project" value="TreeGrafter"/>
</dbReference>
<dbReference type="PANTHER" id="PTHR10434">
    <property type="entry name" value="1-ACYL-SN-GLYCEROL-3-PHOSPHATE ACYLTRANSFERASE"/>
    <property type="match status" value="1"/>
</dbReference>
<dbReference type="PANTHER" id="PTHR10434:SF40">
    <property type="entry name" value="1-ACYL-SN-GLYCEROL-3-PHOSPHATE ACYLTRANSFERASE"/>
    <property type="match status" value="1"/>
</dbReference>
<keyword evidence="4" id="KW-0472">Membrane</keyword>
<dbReference type="GO" id="GO:0003841">
    <property type="term" value="F:1-acylglycerol-3-phosphate O-acyltransferase activity"/>
    <property type="evidence" value="ECO:0007669"/>
    <property type="project" value="TreeGrafter"/>
</dbReference>
<comment type="caution">
    <text evidence="6">The sequence shown here is derived from an EMBL/GenBank/DDBJ whole genome shotgun (WGS) entry which is preliminary data.</text>
</comment>
<comment type="pathway">
    <text evidence="1">Lipid metabolism.</text>
</comment>
<keyword evidence="2 6" id="KW-0808">Transferase</keyword>
<dbReference type="SUPFAM" id="SSF69593">
    <property type="entry name" value="Glycerol-3-phosphate (1)-acyltransferase"/>
    <property type="match status" value="1"/>
</dbReference>